<keyword evidence="11" id="KW-1185">Reference proteome</keyword>
<comment type="subcellular location">
    <subcellularLocation>
        <location evidence="1">Nucleus</location>
    </subcellularLocation>
</comment>
<dbReference type="PROSITE" id="PS00463">
    <property type="entry name" value="ZN2_CY6_FUNGAL_1"/>
    <property type="match status" value="1"/>
</dbReference>
<evidence type="ECO:0000259" key="9">
    <source>
        <dbReference type="PROSITE" id="PS50048"/>
    </source>
</evidence>
<feature type="region of interest" description="Disordered" evidence="8">
    <location>
        <begin position="104"/>
        <end position="177"/>
    </location>
</feature>
<evidence type="ECO:0000256" key="4">
    <source>
        <dbReference type="ARBA" id="ARBA00023015"/>
    </source>
</evidence>
<evidence type="ECO:0000256" key="8">
    <source>
        <dbReference type="SAM" id="MobiDB-lite"/>
    </source>
</evidence>
<dbReference type="Pfam" id="PF00172">
    <property type="entry name" value="Zn_clus"/>
    <property type="match status" value="1"/>
</dbReference>
<dbReference type="Gene3D" id="4.10.240.10">
    <property type="entry name" value="Zn(2)-C6 fungal-type DNA-binding domain"/>
    <property type="match status" value="1"/>
</dbReference>
<evidence type="ECO:0000256" key="5">
    <source>
        <dbReference type="ARBA" id="ARBA00023125"/>
    </source>
</evidence>
<dbReference type="OrthoDB" id="4151048at2759"/>
<proteinExistence type="predicted"/>
<keyword evidence="7" id="KW-0539">Nucleus</keyword>
<evidence type="ECO:0000256" key="6">
    <source>
        <dbReference type="ARBA" id="ARBA00023163"/>
    </source>
</evidence>
<organism evidence="10 11">
    <name type="scientific">Zygosaccharomyces bailii (strain CLIB 213 / ATCC 58445 / CBS 680 / BCRC 21525 / NBRC 1098 / NCYC 1416 / NRRL Y-2227)</name>
    <dbReference type="NCBI Taxonomy" id="1333698"/>
    <lineage>
        <taxon>Eukaryota</taxon>
        <taxon>Fungi</taxon>
        <taxon>Dikarya</taxon>
        <taxon>Ascomycota</taxon>
        <taxon>Saccharomycotina</taxon>
        <taxon>Saccharomycetes</taxon>
        <taxon>Saccharomycetales</taxon>
        <taxon>Saccharomycetaceae</taxon>
        <taxon>Zygosaccharomyces</taxon>
    </lineage>
</organism>
<evidence type="ECO:0000256" key="1">
    <source>
        <dbReference type="ARBA" id="ARBA00004123"/>
    </source>
</evidence>
<feature type="compositionally biased region" description="Gly residues" evidence="8">
    <location>
        <begin position="158"/>
        <end position="168"/>
    </location>
</feature>
<sequence length="1065" mass="119765">MAVEKKGREGKRKRYGQPRSPRGEQALLMAKNKKMRQSQACDRCRLKKIKCDGMKPSCSQCAKVNFTCRTSDRLTRRGFPRGYTEMLETEVVRLQKLMESRGISIEPQDGDSDTKQIVTPSTNEEMSREPLGKEEEEKEFPGSDGTAVAGTHNPGSDGSAGTGAGASAGVGSVSVSNSRGGVGELEFPFSNDTFHYYDNYRRGENYMGNSTWDVLTGSLPSPSDEEPRNQTETDCFANYHLSAMKNILHLDSNVSFLPKFLLVKYDYNIPKLVKLLRLAIADFGKIENSLIPLLYPFDKWEKDLVRHLVQSNDFSNSAHSEGVDPITLLTLLYIIQLNWSCFNDFKLFQLTKTVCLSSKTRLETLQCILLASFYFMGGQTSAVIHQRSRDNSQVWATELLHIAYSIVLNLGLYVNSKRMIPVHANCDAAPQQHRVVTFWVFQFLDSWWSFLQGLPKSNFLVDEFHPQSIRSLNVAALTPFMLLLQFTVESLDGCNLLHILAGDHAKGRSKLVYVTESFRKMLVKWKLYHQMQDHEDDFDPDEAAHLSPTLTKPDMVEIQLTLTYLIVSFLSDEKFNDAGKQVTKNDVMTSTPTGFSSSAETTSLHSSNLEEIAYEILSLYSLVLMDHARLEQPQLLKILHLLSCDNRRLIHLCLSTLNNWALSSRGLGTSEGHTNWRYNRYRNMVNQWCKFYLADKLNDPLWQQLIVSFKLDLSAEQPQTFYNWNEVEYLENVEVFNGNPQVFSKSQLIRSNPHAVMDQFDIFSPTNVGGASGATNKPIFNNIQSTGFSRKMADEPQQVENPRSNISEHDSANIIDMSKYRSQVLTSNEETDDGYAEDDDDDDDDLLNKPLEIPLSRRTGSLFHRGSKNRNDNGSNYNTTNNNNGHRLSNMHPHNERLRRHTLDHIILDGPPSETMRFEEPVYSRQGEPASLDGADTTSDGKIPFQNYALDAKNNKRNRSQSISVPPHAEKAQGRPPPPQESQQQLPLGNTTIMPSAAEHGDVLFNGLVEDDSHDSHSSHSHFVETPRALVDMLMLPAEGQQGGSVVNGPSSCNSLAAGSSDTNP</sequence>
<keyword evidence="4" id="KW-0805">Transcription regulation</keyword>
<protein>
    <submittedName>
        <fullName evidence="10">ZYBA0S07-00342g1_1</fullName>
    </submittedName>
</protein>
<keyword evidence="5" id="KW-0238">DNA-binding</keyword>
<dbReference type="GO" id="GO:0008270">
    <property type="term" value="F:zinc ion binding"/>
    <property type="evidence" value="ECO:0007669"/>
    <property type="project" value="InterPro"/>
</dbReference>
<feature type="compositionally biased region" description="Basic and acidic residues" evidence="8">
    <location>
        <begin position="125"/>
        <end position="141"/>
    </location>
</feature>
<feature type="region of interest" description="Disordered" evidence="8">
    <location>
        <begin position="787"/>
        <end position="892"/>
    </location>
</feature>
<dbReference type="GO" id="GO:0000981">
    <property type="term" value="F:DNA-binding transcription factor activity, RNA polymerase II-specific"/>
    <property type="evidence" value="ECO:0007669"/>
    <property type="project" value="InterPro"/>
</dbReference>
<dbReference type="Proteomes" id="UP000019375">
    <property type="component" value="Unassembled WGS sequence"/>
</dbReference>
<dbReference type="SMART" id="SM00066">
    <property type="entry name" value="GAL4"/>
    <property type="match status" value="1"/>
</dbReference>
<evidence type="ECO:0000256" key="3">
    <source>
        <dbReference type="ARBA" id="ARBA00022833"/>
    </source>
</evidence>
<feature type="compositionally biased region" description="Acidic residues" evidence="8">
    <location>
        <begin position="829"/>
        <end position="845"/>
    </location>
</feature>
<keyword evidence="6" id="KW-0804">Transcription</keyword>
<dbReference type="GO" id="GO:0005634">
    <property type="term" value="C:nucleus"/>
    <property type="evidence" value="ECO:0007669"/>
    <property type="project" value="UniProtKB-SubCell"/>
</dbReference>
<accession>A0A8J2TAA1</accession>
<reference evidence="11" key="1">
    <citation type="journal article" date="2013" name="Genome Announc.">
        <title>Genome sequence of the food spoilage yeast Zygosaccharomyces bailii CLIB 213(T).</title>
        <authorList>
            <person name="Galeote V."/>
            <person name="Bigey F."/>
            <person name="Devillers H."/>
            <person name="Neuveglise C."/>
            <person name="Dequin S."/>
        </authorList>
    </citation>
    <scope>NUCLEOTIDE SEQUENCE [LARGE SCALE GENOMIC DNA]</scope>
    <source>
        <strain evidence="11">CLIB 213 / ATCC 58445 / CBS 680 / CCRC 21525 / NBRC 1098 / NCYC 1416 / NRRL Y-2227</strain>
    </source>
</reference>
<dbReference type="InterPro" id="IPR036864">
    <property type="entry name" value="Zn2-C6_fun-type_DNA-bd_sf"/>
</dbReference>
<dbReference type="GO" id="GO:0045944">
    <property type="term" value="P:positive regulation of transcription by RNA polymerase II"/>
    <property type="evidence" value="ECO:0007669"/>
    <property type="project" value="TreeGrafter"/>
</dbReference>
<dbReference type="InterPro" id="IPR052202">
    <property type="entry name" value="Yeast_MetPath_Reg"/>
</dbReference>
<feature type="region of interest" description="Disordered" evidence="8">
    <location>
        <begin position="1"/>
        <end position="25"/>
    </location>
</feature>
<name>A0A8J2TAA1_ZYGB2</name>
<dbReference type="EMBL" id="HG316460">
    <property type="protein sequence ID" value="CDF90410.1"/>
    <property type="molecule type" value="Genomic_DNA"/>
</dbReference>
<dbReference type="CDD" id="cd12148">
    <property type="entry name" value="fungal_TF_MHR"/>
    <property type="match status" value="1"/>
</dbReference>
<feature type="compositionally biased region" description="Polar residues" evidence="8">
    <location>
        <begin position="115"/>
        <end position="124"/>
    </location>
</feature>
<dbReference type="InterPro" id="IPR001138">
    <property type="entry name" value="Zn2Cys6_DnaBD"/>
</dbReference>
<feature type="compositionally biased region" description="Polar residues" evidence="8">
    <location>
        <begin position="1044"/>
        <end position="1065"/>
    </location>
</feature>
<keyword evidence="2" id="KW-0479">Metal-binding</keyword>
<evidence type="ECO:0000256" key="7">
    <source>
        <dbReference type="ARBA" id="ARBA00023242"/>
    </source>
</evidence>
<dbReference type="SUPFAM" id="SSF57701">
    <property type="entry name" value="Zn2/Cys6 DNA-binding domain"/>
    <property type="match status" value="1"/>
</dbReference>
<dbReference type="GO" id="GO:0043565">
    <property type="term" value="F:sequence-specific DNA binding"/>
    <property type="evidence" value="ECO:0007669"/>
    <property type="project" value="TreeGrafter"/>
</dbReference>
<dbReference type="PANTHER" id="PTHR47782">
    <property type="entry name" value="ZN(II)2CYS6 TRANSCRIPTION FACTOR (EUROFUNG)-RELATED"/>
    <property type="match status" value="1"/>
</dbReference>
<gene>
    <name evidence="10" type="ORF">BN860_00342g</name>
</gene>
<feature type="region of interest" description="Disordered" evidence="8">
    <location>
        <begin position="922"/>
        <end position="987"/>
    </location>
</feature>
<dbReference type="CDD" id="cd00067">
    <property type="entry name" value="GAL4"/>
    <property type="match status" value="1"/>
</dbReference>
<keyword evidence="3" id="KW-0862">Zinc</keyword>
<evidence type="ECO:0000313" key="11">
    <source>
        <dbReference type="Proteomes" id="UP000019375"/>
    </source>
</evidence>
<feature type="domain" description="Zn(2)-C6 fungal-type" evidence="9">
    <location>
        <begin position="40"/>
        <end position="70"/>
    </location>
</feature>
<feature type="compositionally biased region" description="Low complexity" evidence="8">
    <location>
        <begin position="872"/>
        <end position="890"/>
    </location>
</feature>
<evidence type="ECO:0000313" key="10">
    <source>
        <dbReference type="EMBL" id="CDF90410.1"/>
    </source>
</evidence>
<evidence type="ECO:0000256" key="2">
    <source>
        <dbReference type="ARBA" id="ARBA00022723"/>
    </source>
</evidence>
<feature type="region of interest" description="Disordered" evidence="8">
    <location>
        <begin position="1040"/>
        <end position="1065"/>
    </location>
</feature>
<dbReference type="AlphaFoldDB" id="A0A8J2TAA1"/>
<dbReference type="PANTHER" id="PTHR47782:SF10">
    <property type="entry name" value="PROTEIN SIP4"/>
    <property type="match status" value="1"/>
</dbReference>
<dbReference type="PROSITE" id="PS50048">
    <property type="entry name" value="ZN2_CY6_FUNGAL_2"/>
    <property type="match status" value="1"/>
</dbReference>